<evidence type="ECO:0000256" key="10">
    <source>
        <dbReference type="ARBA" id="ARBA00022776"/>
    </source>
</evidence>
<evidence type="ECO:0000256" key="16">
    <source>
        <dbReference type="ARBA" id="ARBA00030568"/>
    </source>
</evidence>
<keyword evidence="6" id="KW-0158">Chromosome</keyword>
<dbReference type="PANTHER" id="PTHR28036:SF1">
    <property type="entry name" value="DASH COMPLEX SUBUNIT DAD2"/>
    <property type="match status" value="1"/>
</dbReference>
<keyword evidence="15" id="KW-0137">Centromere</keyword>
<protein>
    <recommendedName>
        <fullName evidence="5">DASH complex subunit DAD2</fullName>
    </recommendedName>
    <alternativeName>
        <fullName evidence="16">Outer kinetochore protein DAD2</fullName>
    </alternativeName>
</protein>
<evidence type="ECO:0000256" key="6">
    <source>
        <dbReference type="ARBA" id="ARBA00022454"/>
    </source>
</evidence>
<keyword evidence="8" id="KW-0132">Cell division</keyword>
<dbReference type="GO" id="GO:0044732">
    <property type="term" value="C:mitotic spindle pole body"/>
    <property type="evidence" value="ECO:0007669"/>
    <property type="project" value="TreeGrafter"/>
</dbReference>
<name>A0A9N8ZKJ5_9GLOM</name>
<evidence type="ECO:0000256" key="9">
    <source>
        <dbReference type="ARBA" id="ARBA00022701"/>
    </source>
</evidence>
<keyword evidence="14" id="KW-0131">Cell cycle</keyword>
<dbReference type="GO" id="GO:0051301">
    <property type="term" value="P:cell division"/>
    <property type="evidence" value="ECO:0007669"/>
    <property type="project" value="UniProtKB-KW"/>
</dbReference>
<dbReference type="AlphaFoldDB" id="A0A9N8ZKJ5"/>
<comment type="caution">
    <text evidence="17">The sequence shown here is derived from an EMBL/GenBank/DDBJ whole genome shotgun (WGS) entry which is preliminary data.</text>
</comment>
<evidence type="ECO:0000256" key="4">
    <source>
        <dbReference type="ARBA" id="ARBA00005501"/>
    </source>
</evidence>
<evidence type="ECO:0000256" key="11">
    <source>
        <dbReference type="ARBA" id="ARBA00022838"/>
    </source>
</evidence>
<dbReference type="GO" id="GO:0005874">
    <property type="term" value="C:microtubule"/>
    <property type="evidence" value="ECO:0007669"/>
    <property type="project" value="UniProtKB-KW"/>
</dbReference>
<sequence length="149" mass="16737">MASANFNYQDNSNPFLVPNNTAQLPPLPPLPQQQLPIFNTIHSNNNNVLQQQQLSFFNANNNNSAQLNKQLEFDNLLLVKETSAQLLSYFNVLAEKLDELNVGCQVVANVLHNWQAVFRAVSIAETPQNQQEQQLGATIPVLVRIPMEK</sequence>
<keyword evidence="9" id="KW-0493">Microtubule</keyword>
<comment type="similarity">
    <text evidence="4">Belongs to the DASH complex DAD2 family.</text>
</comment>
<keyword evidence="18" id="KW-1185">Reference proteome</keyword>
<reference evidence="17" key="1">
    <citation type="submission" date="2021-06" db="EMBL/GenBank/DDBJ databases">
        <authorList>
            <person name="Kallberg Y."/>
            <person name="Tangrot J."/>
            <person name="Rosling A."/>
        </authorList>
    </citation>
    <scope>NUCLEOTIDE SEQUENCE</scope>
    <source>
        <strain evidence="17">FL130A</strain>
    </source>
</reference>
<keyword evidence="7" id="KW-0963">Cytoplasm</keyword>
<evidence type="ECO:0000256" key="13">
    <source>
        <dbReference type="ARBA" id="ARBA00023242"/>
    </source>
</evidence>
<keyword evidence="13" id="KW-0539">Nucleus</keyword>
<evidence type="ECO:0000256" key="12">
    <source>
        <dbReference type="ARBA" id="ARBA00023212"/>
    </source>
</evidence>
<dbReference type="GO" id="GO:0000278">
    <property type="term" value="P:mitotic cell cycle"/>
    <property type="evidence" value="ECO:0007669"/>
    <property type="project" value="InterPro"/>
</dbReference>
<dbReference type="Proteomes" id="UP000789508">
    <property type="component" value="Unassembled WGS sequence"/>
</dbReference>
<dbReference type="GO" id="GO:1990023">
    <property type="term" value="C:mitotic spindle midzone"/>
    <property type="evidence" value="ECO:0007669"/>
    <property type="project" value="TreeGrafter"/>
</dbReference>
<dbReference type="PANTHER" id="PTHR28036">
    <property type="entry name" value="DASH COMPLEX SUBUNIT DAD2"/>
    <property type="match status" value="1"/>
</dbReference>
<dbReference type="OrthoDB" id="3230169at2759"/>
<accession>A0A9N8ZKJ5</accession>
<evidence type="ECO:0000256" key="7">
    <source>
        <dbReference type="ARBA" id="ARBA00022490"/>
    </source>
</evidence>
<keyword evidence="11" id="KW-0995">Kinetochore</keyword>
<evidence type="ECO:0000313" key="17">
    <source>
        <dbReference type="EMBL" id="CAG8498849.1"/>
    </source>
</evidence>
<evidence type="ECO:0000256" key="2">
    <source>
        <dbReference type="ARBA" id="ARBA00004186"/>
    </source>
</evidence>
<keyword evidence="12" id="KW-0206">Cytoskeleton</keyword>
<comment type="subcellular location">
    <subcellularLocation>
        <location evidence="3">Chromosome</location>
        <location evidence="3">Centromere</location>
        <location evidence="3">Kinetochore</location>
    </subcellularLocation>
    <subcellularLocation>
        <location evidence="2">Cytoplasm</location>
        <location evidence="2">Cytoskeleton</location>
        <location evidence="2">Spindle</location>
    </subcellularLocation>
    <subcellularLocation>
        <location evidence="1">Nucleus</location>
    </subcellularLocation>
</comment>
<dbReference type="InterPro" id="IPR013963">
    <property type="entry name" value="DASH_Dad2"/>
</dbReference>
<gene>
    <name evidence="17" type="ORF">ALEPTO_LOCUS3380</name>
</gene>
<proteinExistence type="inferred from homology"/>
<evidence type="ECO:0000256" key="15">
    <source>
        <dbReference type="ARBA" id="ARBA00023328"/>
    </source>
</evidence>
<dbReference type="Pfam" id="PF08654">
    <property type="entry name" value="DASH_Dad2"/>
    <property type="match status" value="1"/>
</dbReference>
<evidence type="ECO:0000313" key="18">
    <source>
        <dbReference type="Proteomes" id="UP000789508"/>
    </source>
</evidence>
<dbReference type="GO" id="GO:0008608">
    <property type="term" value="P:attachment of spindle microtubules to kinetochore"/>
    <property type="evidence" value="ECO:0007669"/>
    <property type="project" value="TreeGrafter"/>
</dbReference>
<dbReference type="GO" id="GO:0042729">
    <property type="term" value="C:DASH complex"/>
    <property type="evidence" value="ECO:0007669"/>
    <property type="project" value="InterPro"/>
</dbReference>
<evidence type="ECO:0000256" key="14">
    <source>
        <dbReference type="ARBA" id="ARBA00023306"/>
    </source>
</evidence>
<keyword evidence="10" id="KW-0498">Mitosis</keyword>
<evidence type="ECO:0000256" key="5">
    <source>
        <dbReference type="ARBA" id="ARBA00020260"/>
    </source>
</evidence>
<evidence type="ECO:0000256" key="3">
    <source>
        <dbReference type="ARBA" id="ARBA00004629"/>
    </source>
</evidence>
<evidence type="ECO:0000256" key="1">
    <source>
        <dbReference type="ARBA" id="ARBA00004123"/>
    </source>
</evidence>
<organism evidence="17 18">
    <name type="scientific">Ambispora leptoticha</name>
    <dbReference type="NCBI Taxonomy" id="144679"/>
    <lineage>
        <taxon>Eukaryota</taxon>
        <taxon>Fungi</taxon>
        <taxon>Fungi incertae sedis</taxon>
        <taxon>Mucoromycota</taxon>
        <taxon>Glomeromycotina</taxon>
        <taxon>Glomeromycetes</taxon>
        <taxon>Archaeosporales</taxon>
        <taxon>Ambisporaceae</taxon>
        <taxon>Ambispora</taxon>
    </lineage>
</organism>
<evidence type="ECO:0000256" key="8">
    <source>
        <dbReference type="ARBA" id="ARBA00022618"/>
    </source>
</evidence>
<dbReference type="EMBL" id="CAJVPS010000620">
    <property type="protein sequence ID" value="CAG8498849.1"/>
    <property type="molecule type" value="Genomic_DNA"/>
</dbReference>